<sequence length="377" mass="39971">MSADPQSDFPLTLSLLHELLGTDPGDGVRPLLAASRQVRGVLAPLVLSLAAREGVPMGTGSRGELDRMLRRAAHYRELAALVGTVEGLRVMKGPSLARYYPDGLLRPPGDLDLVVPDEAALWQAVALLGGRQSFEGAVYTELRQDAVDHRFVGLWWYGEDPLLDHEAEVEVATFAFAGEPGTVPVRAALPADQVHADLLALAEERFQRPFTVRDSIDLAVVLGSPLAPAAGPLADTAAAHCLAPELLELCELTAGRPGLGETVPAALTDALREPAAAERRRRAALPAPADLPESTGGAEDRLAAGRTIHGLQLTALRDGVPRAAVHHRFDGGLISRTPVADFLMVTGELVDPACHARALDELDRLDPWPVAAGTGGW</sequence>
<name>A0ABP4E7B5_9ACTN</name>
<keyword evidence="3" id="KW-1185">Reference proteome</keyword>
<feature type="compositionally biased region" description="Low complexity" evidence="1">
    <location>
        <begin position="284"/>
        <end position="293"/>
    </location>
</feature>
<feature type="region of interest" description="Disordered" evidence="1">
    <location>
        <begin position="277"/>
        <end position="296"/>
    </location>
</feature>
<protein>
    <recommendedName>
        <fullName evidence="4">Nucleotidyltransferase family protein</fullName>
    </recommendedName>
</protein>
<dbReference type="RefSeq" id="WP_344625395.1">
    <property type="nucleotide sequence ID" value="NZ_BAAALD010000044.1"/>
</dbReference>
<evidence type="ECO:0000256" key="1">
    <source>
        <dbReference type="SAM" id="MobiDB-lite"/>
    </source>
</evidence>
<evidence type="ECO:0008006" key="4">
    <source>
        <dbReference type="Google" id="ProtNLM"/>
    </source>
</evidence>
<dbReference type="Proteomes" id="UP001499987">
    <property type="component" value="Unassembled WGS sequence"/>
</dbReference>
<evidence type="ECO:0000313" key="3">
    <source>
        <dbReference type="Proteomes" id="UP001499987"/>
    </source>
</evidence>
<gene>
    <name evidence="2" type="ORF">GCM10009663_44410</name>
</gene>
<dbReference type="EMBL" id="BAAALD010000044">
    <property type="protein sequence ID" value="GAA1096434.1"/>
    <property type="molecule type" value="Genomic_DNA"/>
</dbReference>
<proteinExistence type="predicted"/>
<organism evidence="2 3">
    <name type="scientific">Kitasatospora arboriphila</name>
    <dbReference type="NCBI Taxonomy" id="258052"/>
    <lineage>
        <taxon>Bacteria</taxon>
        <taxon>Bacillati</taxon>
        <taxon>Actinomycetota</taxon>
        <taxon>Actinomycetes</taxon>
        <taxon>Kitasatosporales</taxon>
        <taxon>Streptomycetaceae</taxon>
        <taxon>Kitasatospora</taxon>
    </lineage>
</organism>
<accession>A0ABP4E7B5</accession>
<evidence type="ECO:0000313" key="2">
    <source>
        <dbReference type="EMBL" id="GAA1096434.1"/>
    </source>
</evidence>
<reference evidence="3" key="1">
    <citation type="journal article" date="2019" name="Int. J. Syst. Evol. Microbiol.">
        <title>The Global Catalogue of Microorganisms (GCM) 10K type strain sequencing project: providing services to taxonomists for standard genome sequencing and annotation.</title>
        <authorList>
            <consortium name="The Broad Institute Genomics Platform"/>
            <consortium name="The Broad Institute Genome Sequencing Center for Infectious Disease"/>
            <person name="Wu L."/>
            <person name="Ma J."/>
        </authorList>
    </citation>
    <scope>NUCLEOTIDE SEQUENCE [LARGE SCALE GENOMIC DNA]</scope>
    <source>
        <strain evidence="3">JCM 13002</strain>
    </source>
</reference>
<comment type="caution">
    <text evidence="2">The sequence shown here is derived from an EMBL/GenBank/DDBJ whole genome shotgun (WGS) entry which is preliminary data.</text>
</comment>